<comment type="caution">
    <text evidence="3">The sequence shown here is derived from an EMBL/GenBank/DDBJ whole genome shotgun (WGS) entry which is preliminary data.</text>
</comment>
<evidence type="ECO:0000313" key="4">
    <source>
        <dbReference type="Proteomes" id="UP000244940"/>
    </source>
</evidence>
<reference evidence="3 4" key="1">
    <citation type="submission" date="2018-05" db="EMBL/GenBank/DDBJ databases">
        <title>Pararhodobacter marina sp. nov., isolated from deep-sea water of the Indian Ocean.</title>
        <authorList>
            <person name="Lai Q.Sr."/>
            <person name="Liu X."/>
            <person name="Shao Z."/>
        </authorList>
    </citation>
    <scope>NUCLEOTIDE SEQUENCE [LARGE SCALE GENOMIC DNA]</scope>
    <source>
        <strain evidence="3 4">CIC4N-9</strain>
    </source>
</reference>
<dbReference type="Proteomes" id="UP000244940">
    <property type="component" value="Unassembled WGS sequence"/>
</dbReference>
<accession>A0A2U2C484</accession>
<dbReference type="Pfam" id="PF22811">
    <property type="entry name" value="Zn_ribbon_NrdR"/>
    <property type="match status" value="1"/>
</dbReference>
<name>A0A2U2C484_9RHOB</name>
<dbReference type="GeneID" id="94367304"/>
<keyword evidence="4" id="KW-1185">Reference proteome</keyword>
<sequence>MPEGLTCPRCHGATTVIDSRGTVLGDLPTIRRRRRCASCDHRFTTYELQDAVIAAVEQRLEAIDTLRTMAQRPVTLKPQPPRLHLAHGQEGT</sequence>
<feature type="domain" description="Transcriptional repressor NrdR-like N-terminal" evidence="2">
    <location>
        <begin position="6"/>
        <end position="47"/>
    </location>
</feature>
<evidence type="ECO:0000256" key="1">
    <source>
        <dbReference type="SAM" id="MobiDB-lite"/>
    </source>
</evidence>
<feature type="region of interest" description="Disordered" evidence="1">
    <location>
        <begin position="72"/>
        <end position="92"/>
    </location>
</feature>
<evidence type="ECO:0000313" key="3">
    <source>
        <dbReference type="EMBL" id="PWE26672.1"/>
    </source>
</evidence>
<organism evidence="3 4">
    <name type="scientific">Pararhodobacter marinus</name>
    <dbReference type="NCBI Taxonomy" id="2184063"/>
    <lineage>
        <taxon>Bacteria</taxon>
        <taxon>Pseudomonadati</taxon>
        <taxon>Pseudomonadota</taxon>
        <taxon>Alphaproteobacteria</taxon>
        <taxon>Rhodobacterales</taxon>
        <taxon>Paracoccaceae</taxon>
        <taxon>Pararhodobacter</taxon>
    </lineage>
</organism>
<evidence type="ECO:0000259" key="2">
    <source>
        <dbReference type="Pfam" id="PF22811"/>
    </source>
</evidence>
<dbReference type="EMBL" id="QEYD01000017">
    <property type="protein sequence ID" value="PWE26672.1"/>
    <property type="molecule type" value="Genomic_DNA"/>
</dbReference>
<gene>
    <name evidence="3" type="ORF">C4N9_20630</name>
</gene>
<dbReference type="InterPro" id="IPR055173">
    <property type="entry name" value="NrdR-like_N"/>
</dbReference>
<protein>
    <recommendedName>
        <fullName evidence="2">Transcriptional repressor NrdR-like N-terminal domain-containing protein</fullName>
    </recommendedName>
</protein>
<dbReference type="AlphaFoldDB" id="A0A2U2C484"/>
<proteinExistence type="predicted"/>
<dbReference type="RefSeq" id="WP_109535233.1">
    <property type="nucleotide sequence ID" value="NZ_QEYD01000017.1"/>
</dbReference>